<dbReference type="GO" id="GO:0042626">
    <property type="term" value="F:ATPase-coupled transmembrane transporter activity"/>
    <property type="evidence" value="ECO:0007669"/>
    <property type="project" value="TreeGrafter"/>
</dbReference>
<evidence type="ECO:0000256" key="3">
    <source>
        <dbReference type="ARBA" id="ARBA00022448"/>
    </source>
</evidence>
<dbReference type="GO" id="GO:0005524">
    <property type="term" value="F:ATP binding"/>
    <property type="evidence" value="ECO:0007669"/>
    <property type="project" value="InterPro"/>
</dbReference>
<evidence type="ECO:0000256" key="5">
    <source>
        <dbReference type="ARBA" id="ARBA00022989"/>
    </source>
</evidence>
<evidence type="ECO:0000256" key="1">
    <source>
        <dbReference type="ARBA" id="ARBA00004141"/>
    </source>
</evidence>
<reference evidence="8 9" key="1">
    <citation type="journal article" date="2019" name="Sci. Rep.">
        <title>Orb-weaving spider Araneus ventricosus genome elucidates the spidroin gene catalogue.</title>
        <authorList>
            <person name="Kono N."/>
            <person name="Nakamura H."/>
            <person name="Ohtoshi R."/>
            <person name="Moran D.A.P."/>
            <person name="Shinohara A."/>
            <person name="Yoshida Y."/>
            <person name="Fujiwara M."/>
            <person name="Mori M."/>
            <person name="Tomita M."/>
            <person name="Arakawa K."/>
        </authorList>
    </citation>
    <scope>NUCLEOTIDE SEQUENCE [LARGE SCALE GENOMIC DNA]</scope>
</reference>
<evidence type="ECO:0000256" key="6">
    <source>
        <dbReference type="ARBA" id="ARBA00023136"/>
    </source>
</evidence>
<feature type="domain" description="ABC transporter" evidence="7">
    <location>
        <begin position="87"/>
        <end position="123"/>
    </location>
</feature>
<dbReference type="Proteomes" id="UP000499080">
    <property type="component" value="Unassembled WGS sequence"/>
</dbReference>
<dbReference type="GO" id="GO:0016020">
    <property type="term" value="C:membrane"/>
    <property type="evidence" value="ECO:0007669"/>
    <property type="project" value="UniProtKB-SubCell"/>
</dbReference>
<proteinExistence type="inferred from homology"/>
<dbReference type="GO" id="GO:0016887">
    <property type="term" value="F:ATP hydrolysis activity"/>
    <property type="evidence" value="ECO:0007669"/>
    <property type="project" value="InterPro"/>
</dbReference>
<evidence type="ECO:0000313" key="9">
    <source>
        <dbReference type="Proteomes" id="UP000499080"/>
    </source>
</evidence>
<keyword evidence="9" id="KW-1185">Reference proteome</keyword>
<protein>
    <recommendedName>
        <fullName evidence="7">ABC transporter domain-containing protein</fullName>
    </recommendedName>
</protein>
<dbReference type="InterPro" id="IPR050352">
    <property type="entry name" value="ABCG_transporters"/>
</dbReference>
<sequence>MAEHVSIQNYDFPPQVEKPPQWATRALVPPVAKGNEGAVWSATDVFDPSAVDSGTPSRGNSFHSRRPPISLQWHNITLTTCNGSPILKGVSGSANNGELMAIMGPSGAGKSTLLNVLSGFTQKPHVLAVCGDPLDGWCTLITSVSIYCYPATYVVRLLGIKRMSFGLALKVVTVPGDLI</sequence>
<keyword evidence="4" id="KW-0812">Transmembrane</keyword>
<dbReference type="InterPro" id="IPR003439">
    <property type="entry name" value="ABC_transporter-like_ATP-bd"/>
</dbReference>
<evidence type="ECO:0000313" key="8">
    <source>
        <dbReference type="EMBL" id="GBO00629.1"/>
    </source>
</evidence>
<gene>
    <name evidence="8" type="ORF">AVEN_229260_1</name>
</gene>
<dbReference type="PANTHER" id="PTHR48041">
    <property type="entry name" value="ABC TRANSPORTER G FAMILY MEMBER 28"/>
    <property type="match status" value="1"/>
</dbReference>
<comment type="caution">
    <text evidence="8">The sequence shown here is derived from an EMBL/GenBank/DDBJ whole genome shotgun (WGS) entry which is preliminary data.</text>
</comment>
<keyword evidence="3" id="KW-0813">Transport</keyword>
<organism evidence="8 9">
    <name type="scientific">Araneus ventricosus</name>
    <name type="common">Orbweaver spider</name>
    <name type="synonym">Epeira ventricosa</name>
    <dbReference type="NCBI Taxonomy" id="182803"/>
    <lineage>
        <taxon>Eukaryota</taxon>
        <taxon>Metazoa</taxon>
        <taxon>Ecdysozoa</taxon>
        <taxon>Arthropoda</taxon>
        <taxon>Chelicerata</taxon>
        <taxon>Arachnida</taxon>
        <taxon>Araneae</taxon>
        <taxon>Araneomorphae</taxon>
        <taxon>Entelegynae</taxon>
        <taxon>Araneoidea</taxon>
        <taxon>Araneidae</taxon>
        <taxon>Araneus</taxon>
    </lineage>
</organism>
<evidence type="ECO:0000256" key="4">
    <source>
        <dbReference type="ARBA" id="ARBA00022692"/>
    </source>
</evidence>
<accession>A0A4Y2TJ58</accession>
<dbReference type="EMBL" id="BGPR01029063">
    <property type="protein sequence ID" value="GBO00629.1"/>
    <property type="molecule type" value="Genomic_DNA"/>
</dbReference>
<keyword evidence="5" id="KW-1133">Transmembrane helix</keyword>
<dbReference type="InterPro" id="IPR027417">
    <property type="entry name" value="P-loop_NTPase"/>
</dbReference>
<evidence type="ECO:0000259" key="7">
    <source>
        <dbReference type="Pfam" id="PF00005"/>
    </source>
</evidence>
<dbReference type="SUPFAM" id="SSF52540">
    <property type="entry name" value="P-loop containing nucleoside triphosphate hydrolases"/>
    <property type="match status" value="1"/>
</dbReference>
<keyword evidence="6" id="KW-0472">Membrane</keyword>
<dbReference type="Gene3D" id="3.40.50.300">
    <property type="entry name" value="P-loop containing nucleotide triphosphate hydrolases"/>
    <property type="match status" value="1"/>
</dbReference>
<comment type="subcellular location">
    <subcellularLocation>
        <location evidence="1">Membrane</location>
        <topology evidence="1">Multi-pass membrane protein</topology>
    </subcellularLocation>
</comment>
<dbReference type="AlphaFoldDB" id="A0A4Y2TJ58"/>
<name>A0A4Y2TJ58_ARAVE</name>
<dbReference type="OrthoDB" id="66620at2759"/>
<dbReference type="PANTHER" id="PTHR48041:SF139">
    <property type="entry name" value="PROTEIN SCARLET"/>
    <property type="match status" value="1"/>
</dbReference>
<dbReference type="Pfam" id="PF00005">
    <property type="entry name" value="ABC_tran"/>
    <property type="match status" value="1"/>
</dbReference>
<evidence type="ECO:0000256" key="2">
    <source>
        <dbReference type="ARBA" id="ARBA00005814"/>
    </source>
</evidence>
<comment type="similarity">
    <text evidence="2">Belongs to the ABC transporter superfamily. ABCG family. Eye pigment precursor importer (TC 3.A.1.204) subfamily.</text>
</comment>